<gene>
    <name evidence="1" type="ORF">V22_15850</name>
</gene>
<sequence length="171" mass="17699">MDLNRTLLIAATLLLPLSVGCTQDTGIVRAQSPIEQTSFSKGCGSIACGDACGMGACASGQCGNGFYGRYKVGCPSCKGHGCQHCKGLGGFGGNNPFDTCSTWYPHHKTKYGYHDPGCQVYPQGTMPGGMSPIAGAAPPGMGPGTPPAIVQYPYATCKGPDDFFLDKDGIY</sequence>
<reference evidence="1 2" key="1">
    <citation type="submission" date="2019-02" db="EMBL/GenBank/DDBJ databases">
        <title>Deep-cultivation of Planctomycetes and their phenomic and genomic characterization uncovers novel biology.</title>
        <authorList>
            <person name="Wiegand S."/>
            <person name="Jogler M."/>
            <person name="Boedeker C."/>
            <person name="Pinto D."/>
            <person name="Vollmers J."/>
            <person name="Rivas-Marin E."/>
            <person name="Kohn T."/>
            <person name="Peeters S.H."/>
            <person name="Heuer A."/>
            <person name="Rast P."/>
            <person name="Oberbeckmann S."/>
            <person name="Bunk B."/>
            <person name="Jeske O."/>
            <person name="Meyerdierks A."/>
            <person name="Storesund J.E."/>
            <person name="Kallscheuer N."/>
            <person name="Luecker S."/>
            <person name="Lage O.M."/>
            <person name="Pohl T."/>
            <person name="Merkel B.J."/>
            <person name="Hornburger P."/>
            <person name="Mueller R.-W."/>
            <person name="Bruemmer F."/>
            <person name="Labrenz M."/>
            <person name="Spormann A.M."/>
            <person name="Op den Camp H."/>
            <person name="Overmann J."/>
            <person name="Amann R."/>
            <person name="Jetten M.S.M."/>
            <person name="Mascher T."/>
            <person name="Medema M.H."/>
            <person name="Devos D.P."/>
            <person name="Kaster A.-K."/>
            <person name="Ovreas L."/>
            <person name="Rohde M."/>
            <person name="Galperin M.Y."/>
            <person name="Jogler C."/>
        </authorList>
    </citation>
    <scope>NUCLEOTIDE SEQUENCE [LARGE SCALE GENOMIC DNA]</scope>
    <source>
        <strain evidence="1 2">V22</strain>
    </source>
</reference>
<evidence type="ECO:0000313" key="2">
    <source>
        <dbReference type="Proteomes" id="UP000319976"/>
    </source>
</evidence>
<name>A0A517T7J9_9PLAN</name>
<dbReference type="OrthoDB" id="291485at2"/>
<dbReference type="PROSITE" id="PS51257">
    <property type="entry name" value="PROKAR_LIPOPROTEIN"/>
    <property type="match status" value="1"/>
</dbReference>
<dbReference type="RefSeq" id="WP_145261443.1">
    <property type="nucleotide sequence ID" value="NZ_CP036316.1"/>
</dbReference>
<accession>A0A517T7J9</accession>
<keyword evidence="2" id="KW-1185">Reference proteome</keyword>
<evidence type="ECO:0000313" key="1">
    <source>
        <dbReference type="EMBL" id="QDT64351.1"/>
    </source>
</evidence>
<dbReference type="AlphaFoldDB" id="A0A517T7J9"/>
<proteinExistence type="predicted"/>
<dbReference type="KEGG" id="chya:V22_15850"/>
<dbReference type="EMBL" id="CP036316">
    <property type="protein sequence ID" value="QDT64351.1"/>
    <property type="molecule type" value="Genomic_DNA"/>
</dbReference>
<protein>
    <submittedName>
        <fullName evidence="1">Uncharacterized protein</fullName>
    </submittedName>
</protein>
<organism evidence="1 2">
    <name type="scientific">Calycomorphotria hydatis</name>
    <dbReference type="NCBI Taxonomy" id="2528027"/>
    <lineage>
        <taxon>Bacteria</taxon>
        <taxon>Pseudomonadati</taxon>
        <taxon>Planctomycetota</taxon>
        <taxon>Planctomycetia</taxon>
        <taxon>Planctomycetales</taxon>
        <taxon>Planctomycetaceae</taxon>
        <taxon>Calycomorphotria</taxon>
    </lineage>
</organism>
<dbReference type="Proteomes" id="UP000319976">
    <property type="component" value="Chromosome"/>
</dbReference>